<dbReference type="GO" id="GO:0005524">
    <property type="term" value="F:ATP binding"/>
    <property type="evidence" value="ECO:0007669"/>
    <property type="project" value="InterPro"/>
</dbReference>
<reference evidence="3 4" key="1">
    <citation type="journal article" date="2019" name="Sci. Rep.">
        <title>A high-quality genome of Eragrostis curvula grass provides insights into Poaceae evolution and supports new strategies to enhance forage quality.</title>
        <authorList>
            <person name="Carballo J."/>
            <person name="Santos B.A.C.M."/>
            <person name="Zappacosta D."/>
            <person name="Garbus I."/>
            <person name="Selva J.P."/>
            <person name="Gallo C.A."/>
            <person name="Diaz A."/>
            <person name="Albertini E."/>
            <person name="Caccamo M."/>
            <person name="Echenique V."/>
        </authorList>
    </citation>
    <scope>NUCLEOTIDE SEQUENCE [LARGE SCALE GENOMIC DNA]</scope>
    <source>
        <strain evidence="4">cv. Victoria</strain>
        <tissue evidence="3">Leaf</tissue>
    </source>
</reference>
<dbReference type="Gene3D" id="1.10.510.10">
    <property type="entry name" value="Transferase(Phosphotransferase) domain 1"/>
    <property type="match status" value="2"/>
</dbReference>
<dbReference type="Gramene" id="TVU51736">
    <property type="protein sequence ID" value="TVU51736"/>
    <property type="gene ID" value="EJB05_03178"/>
</dbReference>
<feature type="domain" description="Protein kinase" evidence="1">
    <location>
        <begin position="38"/>
        <end position="279"/>
    </location>
</feature>
<dbReference type="PANTHER" id="PTHR45707">
    <property type="entry name" value="C2 CALCIUM/LIPID-BINDING PLANT PHOSPHORIBOSYLTRANSFERASE FAMILY PROTEIN"/>
    <property type="match status" value="1"/>
</dbReference>
<dbReference type="FunFam" id="3.30.200.20:FF:000465">
    <property type="entry name" value="Cysteine-rich receptor-like protein kinase 6"/>
    <property type="match status" value="1"/>
</dbReference>
<dbReference type="Pfam" id="PF00635">
    <property type="entry name" value="Motile_Sperm"/>
    <property type="match status" value="1"/>
</dbReference>
<dbReference type="Gene3D" id="2.60.40.10">
    <property type="entry name" value="Immunoglobulins"/>
    <property type="match status" value="1"/>
</dbReference>
<evidence type="ECO:0008006" key="5">
    <source>
        <dbReference type="Google" id="ProtNLM"/>
    </source>
</evidence>
<proteinExistence type="predicted"/>
<evidence type="ECO:0000259" key="1">
    <source>
        <dbReference type="PROSITE" id="PS50011"/>
    </source>
</evidence>
<dbReference type="AlphaFoldDB" id="A0A5J9WVI7"/>
<dbReference type="SUPFAM" id="SSF49354">
    <property type="entry name" value="PapD-like"/>
    <property type="match status" value="1"/>
</dbReference>
<dbReference type="OrthoDB" id="693206at2759"/>
<dbReference type="InterPro" id="IPR008962">
    <property type="entry name" value="PapD-like_sf"/>
</dbReference>
<dbReference type="InterPro" id="IPR013783">
    <property type="entry name" value="Ig-like_fold"/>
</dbReference>
<feature type="non-terminal residue" evidence="3">
    <location>
        <position position="434"/>
    </location>
</feature>
<dbReference type="PROSITE" id="PS50202">
    <property type="entry name" value="MSP"/>
    <property type="match status" value="1"/>
</dbReference>
<sequence>RRMAEPDTELDILKRILDGQEKPRRLELALLRTITENFSDARIIGSGGCGAVYKGVLRNGTVAVKKLFKTHTIDEKMFNREVHSMMTVKHDNIVQFLGYCSDTQGESIEIGGKRVMGDVRERLLCFEHIKGGSLKNHIKDELRGLKWHERYRIINGIYFGLARLDDKSQTTSEQRFFSLGYCAPEYHCYGKMSAKSDIYSLGVIILEVVTGSKEDPDITKVLRRWRHRWNKSSEDTPLLWYRQVAKCLDLTKWCKRNNPICRPNISDIISELNEIDSWDGKIRYAAVSTFDRIMPCLEGMLGVEPLEMHFRFAVNDSMPCSIEMNNDTDDYFAFRIASTSLLPFSTQPDKGIVKPRSTLSATVTLQAQDKALLQNHCSEEFSVQSSRIDGISTSMDVTKDMFDDMVGKVVDEVNLTVVFDLPPALEEDQIDNAS</sequence>
<dbReference type="Proteomes" id="UP000324897">
    <property type="component" value="Chromosome 6"/>
</dbReference>
<dbReference type="InterPro" id="IPR011009">
    <property type="entry name" value="Kinase-like_dom_sf"/>
</dbReference>
<protein>
    <recommendedName>
        <fullName evidence="5">Protein kinase domain-containing protein</fullName>
    </recommendedName>
</protein>
<dbReference type="Pfam" id="PF00069">
    <property type="entry name" value="Pkinase"/>
    <property type="match status" value="1"/>
</dbReference>
<evidence type="ECO:0000313" key="4">
    <source>
        <dbReference type="Proteomes" id="UP000324897"/>
    </source>
</evidence>
<dbReference type="SUPFAM" id="SSF56112">
    <property type="entry name" value="Protein kinase-like (PK-like)"/>
    <property type="match status" value="1"/>
</dbReference>
<evidence type="ECO:0000313" key="3">
    <source>
        <dbReference type="EMBL" id="TVU51736.1"/>
    </source>
</evidence>
<organism evidence="3 4">
    <name type="scientific">Eragrostis curvula</name>
    <name type="common">weeping love grass</name>
    <dbReference type="NCBI Taxonomy" id="38414"/>
    <lineage>
        <taxon>Eukaryota</taxon>
        <taxon>Viridiplantae</taxon>
        <taxon>Streptophyta</taxon>
        <taxon>Embryophyta</taxon>
        <taxon>Tracheophyta</taxon>
        <taxon>Spermatophyta</taxon>
        <taxon>Magnoliopsida</taxon>
        <taxon>Liliopsida</taxon>
        <taxon>Poales</taxon>
        <taxon>Poaceae</taxon>
        <taxon>PACMAD clade</taxon>
        <taxon>Chloridoideae</taxon>
        <taxon>Eragrostideae</taxon>
        <taxon>Eragrostidinae</taxon>
        <taxon>Eragrostis</taxon>
    </lineage>
</organism>
<feature type="domain" description="MSP" evidence="2">
    <location>
        <begin position="300"/>
        <end position="420"/>
    </location>
</feature>
<feature type="non-terminal residue" evidence="3">
    <location>
        <position position="1"/>
    </location>
</feature>
<dbReference type="InterPro" id="IPR000535">
    <property type="entry name" value="MSP_dom"/>
</dbReference>
<comment type="caution">
    <text evidence="3">The sequence shown here is derived from an EMBL/GenBank/DDBJ whole genome shotgun (WGS) entry which is preliminary data.</text>
</comment>
<dbReference type="PROSITE" id="PS50011">
    <property type="entry name" value="PROTEIN_KINASE_DOM"/>
    <property type="match status" value="1"/>
</dbReference>
<dbReference type="PANTHER" id="PTHR45707:SF50">
    <property type="entry name" value="VESICLE-ASSOCIATED PROTEIN 1-1"/>
    <property type="match status" value="1"/>
</dbReference>
<dbReference type="GO" id="GO:0004672">
    <property type="term" value="F:protein kinase activity"/>
    <property type="evidence" value="ECO:0007669"/>
    <property type="project" value="InterPro"/>
</dbReference>
<keyword evidence="4" id="KW-1185">Reference proteome</keyword>
<dbReference type="InterPro" id="IPR000719">
    <property type="entry name" value="Prot_kinase_dom"/>
</dbReference>
<accession>A0A5J9WVI7</accession>
<dbReference type="EMBL" id="RWGY01000002">
    <property type="protein sequence ID" value="TVU51736.1"/>
    <property type="molecule type" value="Genomic_DNA"/>
</dbReference>
<name>A0A5J9WVI7_9POAL</name>
<gene>
    <name evidence="3" type="ORF">EJB05_03178</name>
</gene>
<evidence type="ECO:0000259" key="2">
    <source>
        <dbReference type="PROSITE" id="PS50202"/>
    </source>
</evidence>